<evidence type="ECO:0000313" key="6">
    <source>
        <dbReference type="Proteomes" id="UP000094165"/>
    </source>
</evidence>
<dbReference type="EMBL" id="AJYW02000134">
    <property type="protein sequence ID" value="OEE75766.1"/>
    <property type="molecule type" value="Genomic_DNA"/>
</dbReference>
<keyword evidence="6" id="KW-1185">Reference proteome</keyword>
<evidence type="ECO:0000256" key="2">
    <source>
        <dbReference type="RuleBase" id="RU363034"/>
    </source>
</evidence>
<dbReference type="InterPro" id="IPR001314">
    <property type="entry name" value="Peptidase_S1A"/>
</dbReference>
<dbReference type="InterPro" id="IPR009003">
    <property type="entry name" value="Peptidase_S1_PA"/>
</dbReference>
<dbReference type="CDD" id="cd00190">
    <property type="entry name" value="Tryp_SPc"/>
    <property type="match status" value="1"/>
</dbReference>
<dbReference type="InterPro" id="IPR018114">
    <property type="entry name" value="TRYPSIN_HIS"/>
</dbReference>
<protein>
    <submittedName>
        <fullName evidence="5">Serine protease</fullName>
    </submittedName>
</protein>
<accession>A0A1E5CY50</accession>
<dbReference type="PROSITE" id="PS50240">
    <property type="entry name" value="TRYPSIN_DOM"/>
    <property type="match status" value="1"/>
</dbReference>
<name>A0A1E5CY50_9VIBR</name>
<dbReference type="InterPro" id="IPR043504">
    <property type="entry name" value="Peptidase_S1_PA_chymotrypsin"/>
</dbReference>
<evidence type="ECO:0000259" key="4">
    <source>
        <dbReference type="PROSITE" id="PS50240"/>
    </source>
</evidence>
<dbReference type="InterPro" id="IPR001254">
    <property type="entry name" value="Trypsin_dom"/>
</dbReference>
<dbReference type="AlphaFoldDB" id="A0A1E5CY50"/>
<gene>
    <name evidence="5" type="ORF">A130_05130</name>
</gene>
<dbReference type="Gene3D" id="2.40.10.10">
    <property type="entry name" value="Trypsin-like serine proteases"/>
    <property type="match status" value="2"/>
</dbReference>
<dbReference type="InterPro" id="IPR033116">
    <property type="entry name" value="TRYPSIN_SER"/>
</dbReference>
<proteinExistence type="predicted"/>
<keyword evidence="1" id="KW-1015">Disulfide bond</keyword>
<dbReference type="GO" id="GO:0006508">
    <property type="term" value="P:proteolysis"/>
    <property type="evidence" value="ECO:0007669"/>
    <property type="project" value="UniProtKB-KW"/>
</dbReference>
<evidence type="ECO:0000256" key="1">
    <source>
        <dbReference type="ARBA" id="ARBA00023157"/>
    </source>
</evidence>
<dbReference type="GO" id="GO:0004252">
    <property type="term" value="F:serine-type endopeptidase activity"/>
    <property type="evidence" value="ECO:0007669"/>
    <property type="project" value="InterPro"/>
</dbReference>
<dbReference type="PANTHER" id="PTHR24258:SF116">
    <property type="entry name" value="FI16631P1-RELATED"/>
    <property type="match status" value="1"/>
</dbReference>
<organism evidence="5 6">
    <name type="scientific">Vibrio genomosp. F6 str. FF-238</name>
    <dbReference type="NCBI Taxonomy" id="1191298"/>
    <lineage>
        <taxon>Bacteria</taxon>
        <taxon>Pseudomonadati</taxon>
        <taxon>Pseudomonadota</taxon>
        <taxon>Gammaproteobacteria</taxon>
        <taxon>Vibrionales</taxon>
        <taxon>Vibrionaceae</taxon>
        <taxon>Vibrio</taxon>
    </lineage>
</organism>
<feature type="signal peptide" evidence="3">
    <location>
        <begin position="1"/>
        <end position="20"/>
    </location>
</feature>
<reference evidence="5 6" key="1">
    <citation type="journal article" date="2012" name="Science">
        <title>Ecological populations of bacteria act as socially cohesive units of antibiotic production and resistance.</title>
        <authorList>
            <person name="Cordero O.X."/>
            <person name="Wildschutte H."/>
            <person name="Kirkup B."/>
            <person name="Proehl S."/>
            <person name="Ngo L."/>
            <person name="Hussain F."/>
            <person name="Le Roux F."/>
            <person name="Mincer T."/>
            <person name="Polz M.F."/>
        </authorList>
    </citation>
    <scope>NUCLEOTIDE SEQUENCE [LARGE SCALE GENOMIC DNA]</scope>
    <source>
        <strain evidence="5 6">FF-238</strain>
    </source>
</reference>
<dbReference type="PRINTS" id="PR00722">
    <property type="entry name" value="CHYMOTRYPSIN"/>
</dbReference>
<dbReference type="SMART" id="SM00020">
    <property type="entry name" value="Tryp_SPc"/>
    <property type="match status" value="1"/>
</dbReference>
<dbReference type="PANTHER" id="PTHR24258">
    <property type="entry name" value="SERINE PROTEASE-RELATED"/>
    <property type="match status" value="1"/>
</dbReference>
<evidence type="ECO:0000313" key="5">
    <source>
        <dbReference type="EMBL" id="OEE75766.1"/>
    </source>
</evidence>
<dbReference type="Proteomes" id="UP000094165">
    <property type="component" value="Unassembled WGS sequence"/>
</dbReference>
<dbReference type="PROSITE" id="PS00134">
    <property type="entry name" value="TRYPSIN_HIS"/>
    <property type="match status" value="1"/>
</dbReference>
<keyword evidence="2 5" id="KW-0645">Protease</keyword>
<comment type="caution">
    <text evidence="5">The sequence shown here is derived from an EMBL/GenBank/DDBJ whole genome shotgun (WGS) entry which is preliminary data.</text>
</comment>
<dbReference type="SUPFAM" id="SSF50494">
    <property type="entry name" value="Trypsin-like serine proteases"/>
    <property type="match status" value="1"/>
</dbReference>
<feature type="chain" id="PRO_5009173316" evidence="3">
    <location>
        <begin position="21"/>
        <end position="395"/>
    </location>
</feature>
<dbReference type="RefSeq" id="WP_029203490.1">
    <property type="nucleotide sequence ID" value="NZ_AJYW02000134.1"/>
</dbReference>
<sequence length="395" mass="43392">MFRKIGLVATLLIVSSSASAIVLGNVESEPTYQVTLRASNMAEFPICGGSVIADRWVLTAAHCVVMGQGTDDSTYYVTSPGDLAITANTQHLHNVDLHHLYNVTHVVVHPKYERFSRFKVYENGEEELINTSLENDIALLRVDRVFDFPARVNLASPTVMQTIERRLMGDWIDNADSNDRQPNLHVSGWGTTTPLAEEASPQLLSTRTTFLPIENCYERLEGGTEQLPGIIDSPVNLTKICSMPNQVEILDPDSSTYYGNSACKGDSGGALMASEELDLGQAVQIGIVSGGPMIMPVCGSVTIPSFYTKVSTYYDWIQSYINQSTIPENAIVEPEFIADYQAPGTLPPEETLPPSEECNDSISTSNCNFVQPDGANLYWFYSLFLIGVGFFRCKS</sequence>
<dbReference type="Pfam" id="PF00089">
    <property type="entry name" value="Trypsin"/>
    <property type="match status" value="1"/>
</dbReference>
<dbReference type="PROSITE" id="PS00135">
    <property type="entry name" value="TRYPSIN_SER"/>
    <property type="match status" value="1"/>
</dbReference>
<feature type="domain" description="Peptidase S1" evidence="4">
    <location>
        <begin position="21"/>
        <end position="322"/>
    </location>
</feature>
<keyword evidence="3" id="KW-0732">Signal</keyword>
<keyword evidence="2" id="KW-0378">Hydrolase</keyword>
<keyword evidence="2" id="KW-0720">Serine protease</keyword>
<evidence type="ECO:0000256" key="3">
    <source>
        <dbReference type="SAM" id="SignalP"/>
    </source>
</evidence>